<name>A0A914I6D4_GLORO</name>
<evidence type="ECO:0000313" key="2">
    <source>
        <dbReference type="Proteomes" id="UP000887572"/>
    </source>
</evidence>
<dbReference type="Proteomes" id="UP000887572">
    <property type="component" value="Unplaced"/>
</dbReference>
<dbReference type="WBParaSite" id="Gr19_v10_g7317.t2">
    <property type="protein sequence ID" value="Gr19_v10_g7317.t2"/>
    <property type="gene ID" value="Gr19_v10_g7317"/>
</dbReference>
<proteinExistence type="predicted"/>
<keyword evidence="2" id="KW-1185">Reference proteome</keyword>
<sequence length="206" mass="22307">MGEFGAGAIGAAGGPPEGMPPPPLLQEVLQHGTIGNFLGSSLEGVESGFIRCVYTAKNRSTNTVTLLCEKMEGCCLGGCCPKDQFWMTGLMILLVFVLLLLCVGTIVMLICYQRSKVQQRRAEKELYEATTARRAPGSEVAQSGGGIYSRPINRNITAWLKQYQQQWDMAIIATAAAAAAWQLGASETTKCKPHLNCFLFSPNLRD</sequence>
<organism evidence="2 3">
    <name type="scientific">Globodera rostochiensis</name>
    <name type="common">Golden nematode worm</name>
    <name type="synonym">Heterodera rostochiensis</name>
    <dbReference type="NCBI Taxonomy" id="31243"/>
    <lineage>
        <taxon>Eukaryota</taxon>
        <taxon>Metazoa</taxon>
        <taxon>Ecdysozoa</taxon>
        <taxon>Nematoda</taxon>
        <taxon>Chromadorea</taxon>
        <taxon>Rhabditida</taxon>
        <taxon>Tylenchina</taxon>
        <taxon>Tylenchomorpha</taxon>
        <taxon>Tylenchoidea</taxon>
        <taxon>Heteroderidae</taxon>
        <taxon>Heteroderinae</taxon>
        <taxon>Globodera</taxon>
    </lineage>
</organism>
<keyword evidence="1" id="KW-1133">Transmembrane helix</keyword>
<dbReference type="AlphaFoldDB" id="A0A914I6D4"/>
<protein>
    <submittedName>
        <fullName evidence="3">Uncharacterized protein</fullName>
    </submittedName>
</protein>
<reference evidence="3" key="1">
    <citation type="submission" date="2022-11" db="UniProtKB">
        <authorList>
            <consortium name="WormBaseParasite"/>
        </authorList>
    </citation>
    <scope>IDENTIFICATION</scope>
</reference>
<feature type="transmembrane region" description="Helical" evidence="1">
    <location>
        <begin position="85"/>
        <end position="112"/>
    </location>
</feature>
<evidence type="ECO:0000256" key="1">
    <source>
        <dbReference type="SAM" id="Phobius"/>
    </source>
</evidence>
<keyword evidence="1" id="KW-0812">Transmembrane</keyword>
<evidence type="ECO:0000313" key="3">
    <source>
        <dbReference type="WBParaSite" id="Gr19_v10_g7317.t2"/>
    </source>
</evidence>
<accession>A0A914I6D4</accession>
<keyword evidence="1" id="KW-0472">Membrane</keyword>